<keyword evidence="13" id="KW-1185">Reference proteome</keyword>
<evidence type="ECO:0000256" key="8">
    <source>
        <dbReference type="ARBA" id="ARBA00023237"/>
    </source>
</evidence>
<dbReference type="InterPro" id="IPR050330">
    <property type="entry name" value="Bact_OuterMem_StrucFunc"/>
</dbReference>
<feature type="signal peptide" evidence="10">
    <location>
        <begin position="1"/>
        <end position="25"/>
    </location>
</feature>
<keyword evidence="10" id="KW-0732">Signal</keyword>
<dbReference type="PROSITE" id="PS51123">
    <property type="entry name" value="OMPA_2"/>
    <property type="match status" value="1"/>
</dbReference>
<dbReference type="PANTHER" id="PTHR30329:SF21">
    <property type="entry name" value="LIPOPROTEIN YIAD-RELATED"/>
    <property type="match status" value="1"/>
</dbReference>
<dbReference type="RefSeq" id="WP_135470850.1">
    <property type="nucleotide sequence ID" value="NZ_CASJDB010000002.1"/>
</dbReference>
<proteinExistence type="predicted"/>
<dbReference type="InterPro" id="IPR036737">
    <property type="entry name" value="OmpA-like_sf"/>
</dbReference>
<evidence type="ECO:0000259" key="11">
    <source>
        <dbReference type="PROSITE" id="PS51123"/>
    </source>
</evidence>
<feature type="chain" id="PRO_5021435581" evidence="10">
    <location>
        <begin position="26"/>
        <end position="378"/>
    </location>
</feature>
<keyword evidence="8" id="KW-0998">Cell outer membrane</keyword>
<dbReference type="Proteomes" id="UP000297635">
    <property type="component" value="Unassembled WGS sequence"/>
</dbReference>
<dbReference type="PRINTS" id="PR01021">
    <property type="entry name" value="OMPADOMAIN"/>
</dbReference>
<reference evidence="12 13" key="1">
    <citation type="submission" date="2019-02" db="EMBL/GenBank/DDBJ databases">
        <title>Isolation and identification of novel species under the genus Muribaculum.</title>
        <authorList>
            <person name="Miyake S."/>
            <person name="Ding Y."/>
            <person name="Low A."/>
            <person name="Soh M."/>
            <person name="Seedorf H."/>
        </authorList>
    </citation>
    <scope>NUCLEOTIDE SEQUENCE [LARGE SCALE GENOMIC DNA]</scope>
    <source>
        <strain evidence="12 13">TLL-A3</strain>
    </source>
</reference>
<evidence type="ECO:0000256" key="5">
    <source>
        <dbReference type="ARBA" id="ARBA00023065"/>
    </source>
</evidence>
<evidence type="ECO:0000256" key="9">
    <source>
        <dbReference type="PROSITE-ProRule" id="PRU00473"/>
    </source>
</evidence>
<evidence type="ECO:0000313" key="13">
    <source>
        <dbReference type="Proteomes" id="UP000297635"/>
    </source>
</evidence>
<dbReference type="AlphaFoldDB" id="A0A4Z0V8D0"/>
<evidence type="ECO:0000256" key="6">
    <source>
        <dbReference type="ARBA" id="ARBA00023114"/>
    </source>
</evidence>
<keyword evidence="5" id="KW-0406">Ion transport</keyword>
<sequence length="378" mass="40844">MRLNPTKVIAAFAVSLLAVPVCATAQDVAVRSVDAVETKEFTPHWFMQIQAGGAYTIGETNTFKDLVSPAAAVSVGYKFNPLLGLRVGASGWQARGIWVAPREDYKFNYMQGNVDLMLSLTNAFCGYNPSRVLDVYMFAGAGGALGFRNNEAVDLASRGYDLEKLWTGKKFFPAGRAGIGMDMNVSRRVAVNLELNANMLPDKFNSKKGSVFDWQFNALVGVTFKFGPSSKKKEVVVVEEVVEVQPEPAPAPVVVPEPVAPAPQQPVAETKPAEMKQDVFFRINSSSVRPAEQSKIEALAGYMKKYPEAKVTVTGYADKATGSARYNMSISLKRAQAVADALVEAGVASERITVDAKGDTEQPFDGIEKNRVAIAVAN</sequence>
<accession>A0A4Z0V8D0</accession>
<gene>
    <name evidence="12" type="ORF">EZ315_04105</name>
</gene>
<dbReference type="Pfam" id="PF00691">
    <property type="entry name" value="OmpA"/>
    <property type="match status" value="1"/>
</dbReference>
<evidence type="ECO:0000256" key="2">
    <source>
        <dbReference type="ARBA" id="ARBA00022448"/>
    </source>
</evidence>
<keyword evidence="4" id="KW-0812">Transmembrane</keyword>
<dbReference type="InterPro" id="IPR006665">
    <property type="entry name" value="OmpA-like"/>
</dbReference>
<comment type="subcellular location">
    <subcellularLocation>
        <location evidence="1">Cell outer membrane</location>
        <topology evidence="1">Multi-pass membrane protein</topology>
    </subcellularLocation>
</comment>
<dbReference type="InterPro" id="IPR006664">
    <property type="entry name" value="OMP_bac"/>
</dbReference>
<dbReference type="InterPro" id="IPR011250">
    <property type="entry name" value="OMP/PagP_B-barrel"/>
</dbReference>
<dbReference type="Gene3D" id="3.30.1330.60">
    <property type="entry name" value="OmpA-like domain"/>
    <property type="match status" value="1"/>
</dbReference>
<organism evidence="12 13">
    <name type="scientific">Duncaniella freteri</name>
    <dbReference type="NCBI Taxonomy" id="2530391"/>
    <lineage>
        <taxon>Bacteria</taxon>
        <taxon>Pseudomonadati</taxon>
        <taxon>Bacteroidota</taxon>
        <taxon>Bacteroidia</taxon>
        <taxon>Bacteroidales</taxon>
        <taxon>Muribaculaceae</taxon>
        <taxon>Duncaniella</taxon>
    </lineage>
</organism>
<dbReference type="GO" id="GO:0009279">
    <property type="term" value="C:cell outer membrane"/>
    <property type="evidence" value="ECO:0007669"/>
    <property type="project" value="UniProtKB-SubCell"/>
</dbReference>
<evidence type="ECO:0000256" key="10">
    <source>
        <dbReference type="SAM" id="SignalP"/>
    </source>
</evidence>
<evidence type="ECO:0000256" key="3">
    <source>
        <dbReference type="ARBA" id="ARBA00022452"/>
    </source>
</evidence>
<keyword evidence="6" id="KW-0626">Porin</keyword>
<dbReference type="GO" id="GO:0046930">
    <property type="term" value="C:pore complex"/>
    <property type="evidence" value="ECO:0007669"/>
    <property type="project" value="UniProtKB-KW"/>
</dbReference>
<evidence type="ECO:0000313" key="12">
    <source>
        <dbReference type="EMBL" id="TGG39923.1"/>
    </source>
</evidence>
<dbReference type="GO" id="GO:0015288">
    <property type="term" value="F:porin activity"/>
    <property type="evidence" value="ECO:0007669"/>
    <property type="project" value="UniProtKB-KW"/>
</dbReference>
<evidence type="ECO:0000256" key="1">
    <source>
        <dbReference type="ARBA" id="ARBA00004571"/>
    </source>
</evidence>
<protein>
    <submittedName>
        <fullName evidence="12">OmpA family protein</fullName>
    </submittedName>
</protein>
<feature type="domain" description="OmpA-like" evidence="11">
    <location>
        <begin position="268"/>
        <end position="378"/>
    </location>
</feature>
<comment type="caution">
    <text evidence="12">The sequence shown here is derived from an EMBL/GenBank/DDBJ whole genome shotgun (WGS) entry which is preliminary data.</text>
</comment>
<dbReference type="Gene3D" id="2.40.160.20">
    <property type="match status" value="1"/>
</dbReference>
<name>A0A4Z0V8D0_9BACT</name>
<dbReference type="CDD" id="cd07185">
    <property type="entry name" value="OmpA_C-like"/>
    <property type="match status" value="1"/>
</dbReference>
<dbReference type="GeneID" id="82148964"/>
<dbReference type="PANTHER" id="PTHR30329">
    <property type="entry name" value="STATOR ELEMENT OF FLAGELLAR MOTOR COMPLEX"/>
    <property type="match status" value="1"/>
</dbReference>
<keyword evidence="7 9" id="KW-0472">Membrane</keyword>
<dbReference type="SUPFAM" id="SSF103088">
    <property type="entry name" value="OmpA-like"/>
    <property type="match status" value="1"/>
</dbReference>
<keyword evidence="3" id="KW-1134">Transmembrane beta strand</keyword>
<dbReference type="GO" id="GO:0006811">
    <property type="term" value="P:monoatomic ion transport"/>
    <property type="evidence" value="ECO:0007669"/>
    <property type="project" value="UniProtKB-KW"/>
</dbReference>
<keyword evidence="2" id="KW-0813">Transport</keyword>
<evidence type="ECO:0000256" key="4">
    <source>
        <dbReference type="ARBA" id="ARBA00022692"/>
    </source>
</evidence>
<dbReference type="EMBL" id="SJSA01000001">
    <property type="protein sequence ID" value="TGG39923.1"/>
    <property type="molecule type" value="Genomic_DNA"/>
</dbReference>
<dbReference type="SUPFAM" id="SSF56925">
    <property type="entry name" value="OMPA-like"/>
    <property type="match status" value="1"/>
</dbReference>
<evidence type="ECO:0000256" key="7">
    <source>
        <dbReference type="ARBA" id="ARBA00023136"/>
    </source>
</evidence>